<evidence type="ECO:0000313" key="3">
    <source>
        <dbReference type="Proteomes" id="UP000093069"/>
    </source>
</evidence>
<dbReference type="AlphaFoldDB" id="A0A160VSP8"/>
<keyword evidence="4" id="KW-1185">Reference proteome</keyword>
<organism evidence="2 3">
    <name type="scientific">Thermococcus chitonophagus</name>
    <dbReference type="NCBI Taxonomy" id="54262"/>
    <lineage>
        <taxon>Archaea</taxon>
        <taxon>Methanobacteriati</taxon>
        <taxon>Methanobacteriota</taxon>
        <taxon>Thermococci</taxon>
        <taxon>Thermococcales</taxon>
        <taxon>Thermococcaceae</taxon>
        <taxon>Thermococcus</taxon>
    </lineage>
</organism>
<evidence type="ECO:0000313" key="4">
    <source>
        <dbReference type="Proteomes" id="UP000250189"/>
    </source>
</evidence>
<dbReference type="EMBL" id="LN999010">
    <property type="protein sequence ID" value="CUX77699.1"/>
    <property type="molecule type" value="Genomic_DNA"/>
</dbReference>
<name>A0A160VSP8_9EURY</name>
<dbReference type="Proteomes" id="UP000250189">
    <property type="component" value="Chromosome"/>
</dbReference>
<evidence type="ECO:0000313" key="1">
    <source>
        <dbReference type="EMBL" id="ASJ17094.1"/>
    </source>
</evidence>
<gene>
    <name evidence="1" type="ORF">A3L04_08445</name>
    <name evidence="2" type="ORF">CHITON_0920</name>
</gene>
<dbReference type="EMBL" id="CP015193">
    <property type="protein sequence ID" value="ASJ17094.1"/>
    <property type="molecule type" value="Genomic_DNA"/>
</dbReference>
<dbReference type="Proteomes" id="UP000093069">
    <property type="component" value="Chromosome I"/>
</dbReference>
<dbReference type="GeneID" id="33322604"/>
<reference evidence="2" key="1">
    <citation type="submission" date="2016-01" db="EMBL/GenBank/DDBJ databases">
        <authorList>
            <person name="Oliw E.H."/>
        </authorList>
    </citation>
    <scope>NUCLEOTIDE SEQUENCE</scope>
    <source>
        <strain evidence="2">1</strain>
    </source>
</reference>
<dbReference type="OrthoDB" id="376186at2157"/>
<sequence>MSEEVHKEWCINPIEIKNALWTLADKEQESTVVISPRVFIRRTSYVLRKYRRYEILWSDPKLIEAIREFWIIANECSENFEDCYQKLSVRFKRISLLISRIFPGEQILREISNELKYVIKDLNDISNTYNIRFVVDWSRYRPRGFPMFYAPIPTELLAGTLALGFGLSMSLSLEFLEFRKGIASIRGRVDAIIQKGKSWYIRKGPTLIVLWDCIKGVASDTYRDKTIGDLLNKIIPLLGDAILFTRDVISCIHDNEYIVISK</sequence>
<reference evidence="1 4" key="3">
    <citation type="submission" date="2016-04" db="EMBL/GenBank/DDBJ databases">
        <title>Complete genome sequence of Thermococcus chitonophagus type strain GC74.</title>
        <authorList>
            <person name="Oger P.M."/>
        </authorList>
    </citation>
    <scope>NUCLEOTIDE SEQUENCE [LARGE SCALE GENOMIC DNA]</scope>
    <source>
        <strain evidence="1 4">GC74</strain>
    </source>
</reference>
<proteinExistence type="predicted"/>
<protein>
    <submittedName>
        <fullName evidence="2">Uncharacterized protein</fullName>
    </submittedName>
</protein>
<accession>A0A160VSP8</accession>
<evidence type="ECO:0000313" key="2">
    <source>
        <dbReference type="EMBL" id="CUX77699.1"/>
    </source>
</evidence>
<dbReference type="RefSeq" id="WP_068577186.1">
    <property type="nucleotide sequence ID" value="NZ_CP015193.1"/>
</dbReference>
<dbReference type="KEGG" id="tch:CHITON_0920"/>
<reference evidence="3" key="2">
    <citation type="submission" date="2016-01" db="EMBL/GenBank/DDBJ databases">
        <authorList>
            <person name="Vorgias C.E."/>
        </authorList>
    </citation>
    <scope>NUCLEOTIDE SEQUENCE [LARGE SCALE GENOMIC DNA]</scope>
</reference>